<evidence type="ECO:0000313" key="3">
    <source>
        <dbReference type="EMBL" id="QPH52214.1"/>
    </source>
</evidence>
<feature type="domain" description="Glycosyl transferase family 1" evidence="1">
    <location>
        <begin position="184"/>
        <end position="322"/>
    </location>
</feature>
<evidence type="ECO:0000313" key="4">
    <source>
        <dbReference type="Proteomes" id="UP000594800"/>
    </source>
</evidence>
<dbReference type="Proteomes" id="UP000594800">
    <property type="component" value="Chromosome"/>
</dbReference>
<evidence type="ECO:0000259" key="1">
    <source>
        <dbReference type="Pfam" id="PF00534"/>
    </source>
</evidence>
<accession>A0A7S9LN86</accession>
<keyword evidence="3" id="KW-0808">Transferase</keyword>
<reference evidence="3 4" key="1">
    <citation type="submission" date="2020-11" db="EMBL/GenBank/DDBJ databases">
        <title>Description of Pontivivens ytuae sp. nov. isolated from deep sea sediment of Mariana Trench.</title>
        <authorList>
            <person name="Wang Z."/>
            <person name="Sun Q.-L."/>
            <person name="Xu X.-D."/>
            <person name="Tang Y.-Z."/>
            <person name="Zhang J."/>
        </authorList>
    </citation>
    <scope>NUCLEOTIDE SEQUENCE [LARGE SCALE GENOMIC DNA]</scope>
    <source>
        <strain evidence="3 4">MT2928</strain>
    </source>
</reference>
<dbReference type="PANTHER" id="PTHR45947:SF3">
    <property type="entry name" value="SULFOQUINOVOSYL TRANSFERASE SQD2"/>
    <property type="match status" value="1"/>
</dbReference>
<sequence length="370" mass="41255">MKIVSPGARGIPNVEGGAEKSAEMIFPVIARRHDVTMLCLAEFTEATEYRGVNIIRLPSVRILGTDKLYMYMASIWHIARMRPDIVHCQGLNAAFFLMVYKIFAKRVTVRYGSADYLNGKWGPIGRTAFRFCEWQLRYADAVISVTDSLKNRLVDRNVTDKVVVIPNAIDPVHVDVTPEDLAPWGLEKDRFFLSVGRITWQKDFTTLITAFQKAKEQRPDMGKLVLVGGDDGSGELQKLQAIAGEDVVFTGRLPRDQIGALYGSCLMYVNSSRHEGLSNAILEAISHDAPLVVSDIDENSDLPLSAEQFFRVGNVEELTAKMVLAADGEIDRFRIDKSIFASWDDVARRTEALFEALLDQPRGSDLPAEA</sequence>
<dbReference type="KEGG" id="poz:I0K15_10225"/>
<gene>
    <name evidence="3" type="ORF">I0K15_10225</name>
</gene>
<proteinExistence type="predicted"/>
<name>A0A7S9LN86_9RHOB</name>
<dbReference type="RefSeq" id="WP_196101428.1">
    <property type="nucleotide sequence ID" value="NZ_CP064942.1"/>
</dbReference>
<dbReference type="SUPFAM" id="SSF53756">
    <property type="entry name" value="UDP-Glycosyltransferase/glycogen phosphorylase"/>
    <property type="match status" value="1"/>
</dbReference>
<dbReference type="EMBL" id="CP064942">
    <property type="protein sequence ID" value="QPH52214.1"/>
    <property type="molecule type" value="Genomic_DNA"/>
</dbReference>
<dbReference type="Pfam" id="PF13439">
    <property type="entry name" value="Glyco_transf_4"/>
    <property type="match status" value="1"/>
</dbReference>
<organism evidence="3 4">
    <name type="scientific">Pontivivens ytuae</name>
    <dbReference type="NCBI Taxonomy" id="2789856"/>
    <lineage>
        <taxon>Bacteria</taxon>
        <taxon>Pseudomonadati</taxon>
        <taxon>Pseudomonadota</taxon>
        <taxon>Alphaproteobacteria</taxon>
        <taxon>Rhodobacterales</taxon>
        <taxon>Paracoccaceae</taxon>
        <taxon>Pontivivens</taxon>
    </lineage>
</organism>
<evidence type="ECO:0000259" key="2">
    <source>
        <dbReference type="Pfam" id="PF13439"/>
    </source>
</evidence>
<dbReference type="PANTHER" id="PTHR45947">
    <property type="entry name" value="SULFOQUINOVOSYL TRANSFERASE SQD2"/>
    <property type="match status" value="1"/>
</dbReference>
<dbReference type="InterPro" id="IPR028098">
    <property type="entry name" value="Glyco_trans_4-like_N"/>
</dbReference>
<feature type="domain" description="Glycosyltransferase subfamily 4-like N-terminal" evidence="2">
    <location>
        <begin position="16"/>
        <end position="171"/>
    </location>
</feature>
<dbReference type="InterPro" id="IPR001296">
    <property type="entry name" value="Glyco_trans_1"/>
</dbReference>
<dbReference type="InterPro" id="IPR050194">
    <property type="entry name" value="Glycosyltransferase_grp1"/>
</dbReference>
<protein>
    <submittedName>
        <fullName evidence="3">Glycosyltransferase family 4 protein</fullName>
    </submittedName>
</protein>
<dbReference type="Gene3D" id="3.40.50.2000">
    <property type="entry name" value="Glycogen Phosphorylase B"/>
    <property type="match status" value="2"/>
</dbReference>
<keyword evidence="4" id="KW-1185">Reference proteome</keyword>
<dbReference type="Pfam" id="PF00534">
    <property type="entry name" value="Glycos_transf_1"/>
    <property type="match status" value="1"/>
</dbReference>
<dbReference type="AlphaFoldDB" id="A0A7S9LN86"/>
<dbReference type="CDD" id="cd03801">
    <property type="entry name" value="GT4_PimA-like"/>
    <property type="match status" value="1"/>
</dbReference>
<dbReference type="GO" id="GO:0016757">
    <property type="term" value="F:glycosyltransferase activity"/>
    <property type="evidence" value="ECO:0007669"/>
    <property type="project" value="InterPro"/>
</dbReference>